<evidence type="ECO:0000313" key="3">
    <source>
        <dbReference type="Proteomes" id="UP000198992"/>
    </source>
</evidence>
<reference evidence="2 3" key="1">
    <citation type="submission" date="2016-10" db="EMBL/GenBank/DDBJ databases">
        <authorList>
            <person name="de Groot N.N."/>
        </authorList>
    </citation>
    <scope>NUCLEOTIDE SEQUENCE [LARGE SCALE GENOMIC DNA]</scope>
    <source>
        <strain evidence="2 3">MT12</strain>
    </source>
</reference>
<dbReference type="CDD" id="cd02199">
    <property type="entry name" value="YjgF_YER057c_UK114_like_1"/>
    <property type="match status" value="1"/>
</dbReference>
<dbReference type="InterPro" id="IPR035959">
    <property type="entry name" value="RutC-like_sf"/>
</dbReference>
<dbReference type="InterPro" id="IPR013813">
    <property type="entry name" value="Endoribo_LPSP/chorism_mut-like"/>
</dbReference>
<proteinExistence type="predicted"/>
<organism evidence="2 3">
    <name type="scientific">Bradyrhizobium erythrophlei</name>
    <dbReference type="NCBI Taxonomy" id="1437360"/>
    <lineage>
        <taxon>Bacteria</taxon>
        <taxon>Pseudomonadati</taxon>
        <taxon>Pseudomonadota</taxon>
        <taxon>Alphaproteobacteria</taxon>
        <taxon>Hyphomicrobiales</taxon>
        <taxon>Nitrobacteraceae</taxon>
        <taxon>Bradyrhizobium</taxon>
    </lineage>
</organism>
<protein>
    <submittedName>
        <fullName evidence="2">Enamine deaminase RidA, house cleaning of reactive enamine intermediates, YjgF/YER057c/UK114 family</fullName>
    </submittedName>
</protein>
<dbReference type="Proteomes" id="UP000198992">
    <property type="component" value="Unassembled WGS sequence"/>
</dbReference>
<evidence type="ECO:0000259" key="1">
    <source>
        <dbReference type="Pfam" id="PF14588"/>
    </source>
</evidence>
<dbReference type="PANTHER" id="PTHR43760">
    <property type="entry name" value="ENDORIBONUCLEASE-RELATED"/>
    <property type="match status" value="1"/>
</dbReference>
<dbReference type="Gene3D" id="3.30.1330.40">
    <property type="entry name" value="RutC-like"/>
    <property type="match status" value="1"/>
</dbReference>
<accession>A0A1H4X6P6</accession>
<dbReference type="Pfam" id="PF14588">
    <property type="entry name" value="YjgF_endoribonc"/>
    <property type="match status" value="1"/>
</dbReference>
<dbReference type="SUPFAM" id="SSF55298">
    <property type="entry name" value="YjgF-like"/>
    <property type="match status" value="1"/>
</dbReference>
<name>A0A1H4X6P6_9BRAD</name>
<sequence>MMSVYQRLQAMDIVLPPITAPAASYAPYLRAGQTLYLSGHLARRDGAVWTGRLGDEISLEEGRSAARATAIDLLATLQHASGNLEIIARIVKMTVMVASRSNFFEQHLVANGASELFGEVFPAAGPHTRSAFGVVQLPLRACVEIELIAELAAPGSA</sequence>
<dbReference type="PANTHER" id="PTHR43760:SF1">
    <property type="entry name" value="ENDORIBONUCLEASE L-PSP_CHORISMATE MUTASE-LIKE DOMAIN-CONTAINING PROTEIN"/>
    <property type="match status" value="1"/>
</dbReference>
<evidence type="ECO:0000313" key="2">
    <source>
        <dbReference type="EMBL" id="SED00578.1"/>
    </source>
</evidence>
<dbReference type="EMBL" id="FNTH01000001">
    <property type="protein sequence ID" value="SED00578.1"/>
    <property type="molecule type" value="Genomic_DNA"/>
</dbReference>
<feature type="domain" description="Endoribonuclease L-PSP/chorismate mutase-like" evidence="1">
    <location>
        <begin position="7"/>
        <end position="151"/>
    </location>
</feature>
<gene>
    <name evidence="2" type="ORF">SAMN05444164_3379</name>
</gene>
<dbReference type="AlphaFoldDB" id="A0A1H4X6P6"/>